<sequence length="39" mass="4081">MIGETRPLVTEPTYDLSSKVLVIGLVGPSQSDTLTASFG</sequence>
<gene>
    <name evidence="1" type="ORF">METZ01_LOCUS151697</name>
</gene>
<proteinExistence type="predicted"/>
<dbReference type="EMBL" id="UINC01024693">
    <property type="protein sequence ID" value="SVA98843.1"/>
    <property type="molecule type" value="Genomic_DNA"/>
</dbReference>
<accession>A0A382AD18</accession>
<reference evidence="1" key="1">
    <citation type="submission" date="2018-05" db="EMBL/GenBank/DDBJ databases">
        <authorList>
            <person name="Lanie J.A."/>
            <person name="Ng W.-L."/>
            <person name="Kazmierczak K.M."/>
            <person name="Andrzejewski T.M."/>
            <person name="Davidsen T.M."/>
            <person name="Wayne K.J."/>
            <person name="Tettelin H."/>
            <person name="Glass J.I."/>
            <person name="Rusch D."/>
            <person name="Podicherti R."/>
            <person name="Tsui H.-C.T."/>
            <person name="Winkler M.E."/>
        </authorList>
    </citation>
    <scope>NUCLEOTIDE SEQUENCE</scope>
</reference>
<protein>
    <submittedName>
        <fullName evidence="1">Uncharacterized protein</fullName>
    </submittedName>
</protein>
<dbReference type="AlphaFoldDB" id="A0A382AD18"/>
<organism evidence="1">
    <name type="scientific">marine metagenome</name>
    <dbReference type="NCBI Taxonomy" id="408172"/>
    <lineage>
        <taxon>unclassified sequences</taxon>
        <taxon>metagenomes</taxon>
        <taxon>ecological metagenomes</taxon>
    </lineage>
</organism>
<name>A0A382AD18_9ZZZZ</name>
<evidence type="ECO:0000313" key="1">
    <source>
        <dbReference type="EMBL" id="SVA98843.1"/>
    </source>
</evidence>